<name>A0ACC2RGQ5_9FUNG</name>
<sequence>MKGIPLITGVQSIDGFSIVNTPFITFSPSYGSITTDELGFFRRFKDKIIDPLVFSYHFSPVAKSVNKIREKYSVPPAKTHLGDLKNSLTLVNTFIGFEAAAQIPPNIKLIGPVKYNIFDPLPAKLESLIHNHPRTLYIGFGSQVMLADFDIANLAEGSLCALNEGSIDVSCIYFWEV</sequence>
<accession>A0ACC2RGQ5</accession>
<dbReference type="Proteomes" id="UP001165960">
    <property type="component" value="Unassembled WGS sequence"/>
</dbReference>
<organism evidence="1 2">
    <name type="scientific">Entomophthora muscae</name>
    <dbReference type="NCBI Taxonomy" id="34485"/>
    <lineage>
        <taxon>Eukaryota</taxon>
        <taxon>Fungi</taxon>
        <taxon>Fungi incertae sedis</taxon>
        <taxon>Zoopagomycota</taxon>
        <taxon>Entomophthoromycotina</taxon>
        <taxon>Entomophthoromycetes</taxon>
        <taxon>Entomophthorales</taxon>
        <taxon>Entomophthoraceae</taxon>
        <taxon>Entomophthora</taxon>
    </lineage>
</organism>
<dbReference type="EMBL" id="QTSX02007255">
    <property type="protein sequence ID" value="KAJ9049263.1"/>
    <property type="molecule type" value="Genomic_DNA"/>
</dbReference>
<keyword evidence="2" id="KW-1185">Reference proteome</keyword>
<protein>
    <submittedName>
        <fullName evidence="1">Uncharacterized protein</fullName>
    </submittedName>
</protein>
<comment type="caution">
    <text evidence="1">The sequence shown here is derived from an EMBL/GenBank/DDBJ whole genome shotgun (WGS) entry which is preliminary data.</text>
</comment>
<gene>
    <name evidence="1" type="ORF">DSO57_1026496</name>
</gene>
<evidence type="ECO:0000313" key="2">
    <source>
        <dbReference type="Proteomes" id="UP001165960"/>
    </source>
</evidence>
<proteinExistence type="predicted"/>
<evidence type="ECO:0000313" key="1">
    <source>
        <dbReference type="EMBL" id="KAJ9049263.1"/>
    </source>
</evidence>
<reference evidence="1" key="1">
    <citation type="submission" date="2022-04" db="EMBL/GenBank/DDBJ databases">
        <title>Genome of the entomopathogenic fungus Entomophthora muscae.</title>
        <authorList>
            <person name="Elya C."/>
            <person name="Lovett B.R."/>
            <person name="Lee E."/>
            <person name="Macias A.M."/>
            <person name="Hajek A.E."/>
            <person name="De Bivort B.L."/>
            <person name="Kasson M.T."/>
            <person name="De Fine Licht H.H."/>
            <person name="Stajich J.E."/>
        </authorList>
    </citation>
    <scope>NUCLEOTIDE SEQUENCE</scope>
    <source>
        <strain evidence="1">Berkeley</strain>
    </source>
</reference>